<evidence type="ECO:0000256" key="1">
    <source>
        <dbReference type="ARBA" id="ARBA00005054"/>
    </source>
</evidence>
<feature type="domain" description="Formyl transferase N-terminal" evidence="5">
    <location>
        <begin position="5"/>
        <end position="184"/>
    </location>
</feature>
<dbReference type="Pfam" id="PF00551">
    <property type="entry name" value="Formyl_trans_N"/>
    <property type="match status" value="1"/>
</dbReference>
<dbReference type="PANTHER" id="PTHR43369">
    <property type="entry name" value="PHOSPHORIBOSYLGLYCINAMIDE FORMYLTRANSFERASE"/>
    <property type="match status" value="1"/>
</dbReference>
<dbReference type="NCBIfam" id="TIGR00639">
    <property type="entry name" value="PurN"/>
    <property type="match status" value="1"/>
</dbReference>
<dbReference type="InterPro" id="IPR002376">
    <property type="entry name" value="Formyl_transf_N"/>
</dbReference>
<sequence>MKKLRIGILISGGGSNMAALVKAAGEADFPAEVAVVVSNRAGAGGLAKAEAAGIATAVIDHKAFPDREAFDAAIDETLAAHGVEFVCLAGFMRLLTEGFVTRWHNRMINIHPALLPLFKGLNTHQRALDAGVKFHGATVHFVRFGMDEGPIIAQGAVPVLASDDAATLAARVLGAEHRIYPLALRLVASGRARVEGEKVVCEDMGEPPGAMIWPSETT</sequence>
<dbReference type="KEGG" id="hdi:HDIA_2783"/>
<dbReference type="InterPro" id="IPR004607">
    <property type="entry name" value="GART"/>
</dbReference>
<evidence type="ECO:0000256" key="2">
    <source>
        <dbReference type="ARBA" id="ARBA00022679"/>
    </source>
</evidence>
<dbReference type="InterPro" id="IPR036477">
    <property type="entry name" value="Formyl_transf_N_sf"/>
</dbReference>
<feature type="binding site" evidence="4">
    <location>
        <begin position="92"/>
        <end position="95"/>
    </location>
    <ligand>
        <name>(6R)-10-formyltetrahydrofolate</name>
        <dbReference type="ChEBI" id="CHEBI:195366"/>
    </ligand>
</feature>
<dbReference type="Proteomes" id="UP000223606">
    <property type="component" value="Chromosome 1"/>
</dbReference>
<evidence type="ECO:0000256" key="3">
    <source>
        <dbReference type="ARBA" id="ARBA00022755"/>
    </source>
</evidence>
<feature type="binding site" evidence="4">
    <location>
        <position position="67"/>
    </location>
    <ligand>
        <name>(6R)-10-formyltetrahydrofolate</name>
        <dbReference type="ChEBI" id="CHEBI:195366"/>
    </ligand>
</feature>
<organism evidence="6 7">
    <name type="scientific">Hartmannibacter diazotrophicus</name>
    <dbReference type="NCBI Taxonomy" id="1482074"/>
    <lineage>
        <taxon>Bacteria</taxon>
        <taxon>Pseudomonadati</taxon>
        <taxon>Pseudomonadota</taxon>
        <taxon>Alphaproteobacteria</taxon>
        <taxon>Hyphomicrobiales</taxon>
        <taxon>Pleomorphomonadaceae</taxon>
        <taxon>Hartmannibacter</taxon>
    </lineage>
</organism>
<dbReference type="EC" id="2.1.2.2" evidence="4"/>
<dbReference type="SUPFAM" id="SSF53328">
    <property type="entry name" value="Formyltransferase"/>
    <property type="match status" value="1"/>
</dbReference>
<protein>
    <recommendedName>
        <fullName evidence="4">Phosphoribosylglycinamide formyltransferase</fullName>
        <ecNumber evidence="4">2.1.2.2</ecNumber>
    </recommendedName>
    <alternativeName>
        <fullName evidence="4">5'-phosphoribosylglycinamide transformylase</fullName>
    </alternativeName>
    <alternativeName>
        <fullName evidence="4">GAR transformylase</fullName>
        <shortName evidence="4">GART</shortName>
    </alternativeName>
</protein>
<feature type="binding site" evidence="4">
    <location>
        <position position="109"/>
    </location>
    <ligand>
        <name>(6R)-10-formyltetrahydrofolate</name>
        <dbReference type="ChEBI" id="CHEBI:195366"/>
    </ligand>
</feature>
<gene>
    <name evidence="4 6" type="primary">purN</name>
    <name evidence="6" type="ORF">HDIA_2783</name>
</gene>
<feature type="binding site" evidence="4">
    <location>
        <begin position="14"/>
        <end position="16"/>
    </location>
    <ligand>
        <name>N(1)-(5-phospho-beta-D-ribosyl)glycinamide</name>
        <dbReference type="ChEBI" id="CHEBI:143788"/>
    </ligand>
</feature>
<evidence type="ECO:0000313" key="7">
    <source>
        <dbReference type="Proteomes" id="UP000223606"/>
    </source>
</evidence>
<keyword evidence="7" id="KW-1185">Reference proteome</keyword>
<dbReference type="Gene3D" id="3.40.50.170">
    <property type="entry name" value="Formyl transferase, N-terminal domain"/>
    <property type="match status" value="1"/>
</dbReference>
<keyword evidence="3 4" id="KW-0658">Purine biosynthesis</keyword>
<comment type="similarity">
    <text evidence="4">Belongs to the GART family.</text>
</comment>
<dbReference type="OrthoDB" id="9806170at2"/>
<dbReference type="GO" id="GO:0005829">
    <property type="term" value="C:cytosol"/>
    <property type="evidence" value="ECO:0007669"/>
    <property type="project" value="TreeGrafter"/>
</dbReference>
<dbReference type="UniPathway" id="UPA00074">
    <property type="reaction ID" value="UER00126"/>
</dbReference>
<comment type="pathway">
    <text evidence="1 4">Purine metabolism; IMP biosynthesis via de novo pathway; N(2)-formyl-N(1)-(5-phospho-D-ribosyl)glycinamide from N(1)-(5-phospho-D-ribosyl)glycinamide (10-formyl THF route): step 1/1.</text>
</comment>
<keyword evidence="2 4" id="KW-0808">Transferase</keyword>
<reference evidence="7" key="1">
    <citation type="submission" date="2017-09" db="EMBL/GenBank/DDBJ databases">
        <title>Genome sequence of Nannocystis excedens DSM 71.</title>
        <authorList>
            <person name="Blom J."/>
        </authorList>
    </citation>
    <scope>NUCLEOTIDE SEQUENCE [LARGE SCALE GENOMIC DNA]</scope>
    <source>
        <strain evidence="7">type strain: E19</strain>
    </source>
</reference>
<dbReference type="RefSeq" id="WP_099556715.1">
    <property type="nucleotide sequence ID" value="NZ_LT960614.1"/>
</dbReference>
<dbReference type="AlphaFoldDB" id="A0A2C9D7L8"/>
<proteinExistence type="inferred from homology"/>
<comment type="function">
    <text evidence="4">Catalyzes the transfer of a formyl group from 10-formyltetrahydrofolate to 5-phospho-ribosyl-glycinamide (GAR), producing 5-phospho-ribosyl-N-formylglycinamide (FGAR) and tetrahydrofolate.</text>
</comment>
<dbReference type="PANTHER" id="PTHR43369:SF2">
    <property type="entry name" value="PHOSPHORIBOSYLGLYCINAMIDE FORMYLTRANSFERASE"/>
    <property type="match status" value="1"/>
</dbReference>
<dbReference type="GO" id="GO:0006189">
    <property type="term" value="P:'de novo' IMP biosynthetic process"/>
    <property type="evidence" value="ECO:0007669"/>
    <property type="project" value="UniProtKB-UniRule"/>
</dbReference>
<evidence type="ECO:0000256" key="4">
    <source>
        <dbReference type="HAMAP-Rule" id="MF_01930"/>
    </source>
</evidence>
<name>A0A2C9D7L8_9HYPH</name>
<dbReference type="EMBL" id="LT960614">
    <property type="protein sequence ID" value="SON56324.1"/>
    <property type="molecule type" value="Genomic_DNA"/>
</dbReference>
<accession>A0A2C9D7L8</accession>
<dbReference type="GO" id="GO:0004644">
    <property type="term" value="F:phosphoribosylglycinamide formyltransferase activity"/>
    <property type="evidence" value="ECO:0007669"/>
    <property type="project" value="UniProtKB-UniRule"/>
</dbReference>
<evidence type="ECO:0000313" key="6">
    <source>
        <dbReference type="EMBL" id="SON56324.1"/>
    </source>
</evidence>
<feature type="site" description="Raises pKa of active site His" evidence="4">
    <location>
        <position position="147"/>
    </location>
</feature>
<dbReference type="CDD" id="cd08645">
    <property type="entry name" value="FMT_core_GART"/>
    <property type="match status" value="1"/>
</dbReference>
<evidence type="ECO:0000259" key="5">
    <source>
        <dbReference type="Pfam" id="PF00551"/>
    </source>
</evidence>
<dbReference type="HAMAP" id="MF_01930">
    <property type="entry name" value="PurN"/>
    <property type="match status" value="1"/>
</dbReference>
<feature type="active site" description="Proton donor" evidence="4">
    <location>
        <position position="111"/>
    </location>
</feature>
<comment type="catalytic activity">
    <reaction evidence="4">
        <text>N(1)-(5-phospho-beta-D-ribosyl)glycinamide + (6R)-10-formyltetrahydrofolate = N(2)-formyl-N(1)-(5-phospho-beta-D-ribosyl)glycinamide + (6S)-5,6,7,8-tetrahydrofolate + H(+)</text>
        <dbReference type="Rhea" id="RHEA:15053"/>
        <dbReference type="ChEBI" id="CHEBI:15378"/>
        <dbReference type="ChEBI" id="CHEBI:57453"/>
        <dbReference type="ChEBI" id="CHEBI:143788"/>
        <dbReference type="ChEBI" id="CHEBI:147286"/>
        <dbReference type="ChEBI" id="CHEBI:195366"/>
        <dbReference type="EC" id="2.1.2.2"/>
    </reaction>
</comment>